<organism evidence="1 2">
    <name type="scientific">Mycena metata</name>
    <dbReference type="NCBI Taxonomy" id="1033252"/>
    <lineage>
        <taxon>Eukaryota</taxon>
        <taxon>Fungi</taxon>
        <taxon>Dikarya</taxon>
        <taxon>Basidiomycota</taxon>
        <taxon>Agaricomycotina</taxon>
        <taxon>Agaricomycetes</taxon>
        <taxon>Agaricomycetidae</taxon>
        <taxon>Agaricales</taxon>
        <taxon>Marasmiineae</taxon>
        <taxon>Mycenaceae</taxon>
        <taxon>Mycena</taxon>
    </lineage>
</organism>
<accession>A0AAD7M6X8</accession>
<sequence>MPRVAAVVDVDIGEDPCEISTVTADRAVYFSDGMRRQEEYLNVSHKKRRVQPSELADSYGQWIPVPEEGYEGLEGVYSDSSGIVNGVATRKRKEYASSDDPMSLWRPLKAKFLDERLRHAGLGDDLFDPKCAHCKAPYVQNAGRIFKCADCGQFLQCQTCCISHHALTPLHVIK</sequence>
<evidence type="ECO:0000313" key="2">
    <source>
        <dbReference type="Proteomes" id="UP001215598"/>
    </source>
</evidence>
<gene>
    <name evidence="1" type="ORF">B0H16DRAFT_1482683</name>
</gene>
<feature type="non-terminal residue" evidence="1">
    <location>
        <position position="1"/>
    </location>
</feature>
<dbReference type="AlphaFoldDB" id="A0AAD7M6X8"/>
<name>A0AAD7M6X8_9AGAR</name>
<keyword evidence="2" id="KW-1185">Reference proteome</keyword>
<dbReference type="Proteomes" id="UP001215598">
    <property type="component" value="Unassembled WGS sequence"/>
</dbReference>
<dbReference type="EMBL" id="JARKIB010000491">
    <property type="protein sequence ID" value="KAJ7704194.1"/>
    <property type="molecule type" value="Genomic_DNA"/>
</dbReference>
<comment type="caution">
    <text evidence="1">The sequence shown here is derived from an EMBL/GenBank/DDBJ whole genome shotgun (WGS) entry which is preliminary data.</text>
</comment>
<reference evidence="1" key="1">
    <citation type="submission" date="2023-03" db="EMBL/GenBank/DDBJ databases">
        <title>Massive genome expansion in bonnet fungi (Mycena s.s.) driven by repeated elements and novel gene families across ecological guilds.</title>
        <authorList>
            <consortium name="Lawrence Berkeley National Laboratory"/>
            <person name="Harder C.B."/>
            <person name="Miyauchi S."/>
            <person name="Viragh M."/>
            <person name="Kuo A."/>
            <person name="Thoen E."/>
            <person name="Andreopoulos B."/>
            <person name="Lu D."/>
            <person name="Skrede I."/>
            <person name="Drula E."/>
            <person name="Henrissat B."/>
            <person name="Morin E."/>
            <person name="Kohler A."/>
            <person name="Barry K."/>
            <person name="LaButti K."/>
            <person name="Morin E."/>
            <person name="Salamov A."/>
            <person name="Lipzen A."/>
            <person name="Mereny Z."/>
            <person name="Hegedus B."/>
            <person name="Baldrian P."/>
            <person name="Stursova M."/>
            <person name="Weitz H."/>
            <person name="Taylor A."/>
            <person name="Grigoriev I.V."/>
            <person name="Nagy L.G."/>
            <person name="Martin F."/>
            <person name="Kauserud H."/>
        </authorList>
    </citation>
    <scope>NUCLEOTIDE SEQUENCE</scope>
    <source>
        <strain evidence="1">CBHHK182m</strain>
    </source>
</reference>
<proteinExistence type="predicted"/>
<evidence type="ECO:0000313" key="1">
    <source>
        <dbReference type="EMBL" id="KAJ7704194.1"/>
    </source>
</evidence>
<protein>
    <submittedName>
        <fullName evidence="1">Uncharacterized protein</fullName>
    </submittedName>
</protein>